<dbReference type="GO" id="GO:0046872">
    <property type="term" value="F:metal ion binding"/>
    <property type="evidence" value="ECO:0007669"/>
    <property type="project" value="UniProtKB-KW"/>
</dbReference>
<evidence type="ECO:0000256" key="2">
    <source>
        <dbReference type="ARBA" id="ARBA00011838"/>
    </source>
</evidence>
<dbReference type="InterPro" id="IPR042105">
    <property type="entry name" value="Ribosomal_bL31_sf"/>
</dbReference>
<evidence type="ECO:0000256" key="1">
    <source>
        <dbReference type="ARBA" id="ARBA00009296"/>
    </source>
</evidence>
<keyword evidence="4 8" id="KW-0694">RNA-binding</keyword>
<dbReference type="GO" id="GO:0019843">
    <property type="term" value="F:rRNA binding"/>
    <property type="evidence" value="ECO:0007669"/>
    <property type="project" value="UniProtKB-KW"/>
</dbReference>
<dbReference type="KEGG" id="ppet:C9I82_330"/>
<proteinExistence type="inferred from homology"/>
<dbReference type="AlphaFoldDB" id="A0A346DZY9"/>
<accession>A0A346DZY9</accession>
<organism evidence="9 10">
    <name type="scientific">Candidatus Purcelliella pentastirinorum</name>
    <dbReference type="NCBI Taxonomy" id="472834"/>
    <lineage>
        <taxon>Bacteria</taxon>
        <taxon>Pseudomonadati</taxon>
        <taxon>Pseudomonadota</taxon>
        <taxon>Gammaproteobacteria</taxon>
        <taxon>Enterobacterales</taxon>
        <taxon>Enterobacteriaceae</taxon>
        <taxon>Candidatus Purcelliella</taxon>
    </lineage>
</organism>
<dbReference type="Gene3D" id="4.10.830.30">
    <property type="entry name" value="Ribosomal protein L31"/>
    <property type="match status" value="1"/>
</dbReference>
<dbReference type="InterPro" id="IPR034704">
    <property type="entry name" value="Ribosomal_bL28/bL31-like_sf"/>
</dbReference>
<dbReference type="PROSITE" id="PS01143">
    <property type="entry name" value="RIBOSOMAL_L31"/>
    <property type="match status" value="1"/>
</dbReference>
<dbReference type="PRINTS" id="PR01249">
    <property type="entry name" value="RIBOSOMALL31"/>
</dbReference>
<dbReference type="Proteomes" id="UP000256856">
    <property type="component" value="Chromosome"/>
</dbReference>
<dbReference type="PANTHER" id="PTHR33280">
    <property type="entry name" value="50S RIBOSOMAL PROTEIN L31, CHLOROPLASTIC"/>
    <property type="match status" value="1"/>
</dbReference>
<sequence>MGSFMNKNIHPSYNSIVATCSCGNIINIKSTIKKDIFLDVCSLCHPFYTGQRKIMDTRGRVEKFSKKFNRIGF</sequence>
<protein>
    <recommendedName>
        <fullName evidence="7 8">Large ribosomal subunit protein bL31</fullName>
    </recommendedName>
</protein>
<comment type="cofactor">
    <cofactor evidence="8">
        <name>Zn(2+)</name>
        <dbReference type="ChEBI" id="CHEBI:29105"/>
    </cofactor>
    <text evidence="8">Binds 1 zinc ion per subunit.</text>
</comment>
<feature type="binding site" evidence="8">
    <location>
        <position position="44"/>
    </location>
    <ligand>
        <name>Zn(2+)</name>
        <dbReference type="ChEBI" id="CHEBI:29105"/>
    </ligand>
</feature>
<keyword evidence="8" id="KW-0479">Metal-binding</keyword>
<evidence type="ECO:0000256" key="5">
    <source>
        <dbReference type="ARBA" id="ARBA00022980"/>
    </source>
</evidence>
<name>A0A346DZY9_9ENTR</name>
<dbReference type="GO" id="GO:0005840">
    <property type="term" value="C:ribosome"/>
    <property type="evidence" value="ECO:0007669"/>
    <property type="project" value="UniProtKB-KW"/>
</dbReference>
<dbReference type="EMBL" id="CP028374">
    <property type="protein sequence ID" value="AXN02294.1"/>
    <property type="molecule type" value="Genomic_DNA"/>
</dbReference>
<dbReference type="PROSITE" id="PS51257">
    <property type="entry name" value="PROKAR_LIPOPROTEIN"/>
    <property type="match status" value="1"/>
</dbReference>
<evidence type="ECO:0000256" key="3">
    <source>
        <dbReference type="ARBA" id="ARBA00022730"/>
    </source>
</evidence>
<evidence type="ECO:0000256" key="6">
    <source>
        <dbReference type="ARBA" id="ARBA00023274"/>
    </source>
</evidence>
<keyword evidence="3 8" id="KW-0699">rRNA-binding</keyword>
<evidence type="ECO:0000313" key="10">
    <source>
        <dbReference type="Proteomes" id="UP000256856"/>
    </source>
</evidence>
<dbReference type="PANTHER" id="PTHR33280:SF6">
    <property type="entry name" value="LARGE RIBOSOMAL SUBUNIT PROTEIN BL31A"/>
    <property type="match status" value="1"/>
</dbReference>
<dbReference type="SUPFAM" id="SSF143800">
    <property type="entry name" value="L28p-like"/>
    <property type="match status" value="1"/>
</dbReference>
<comment type="similarity">
    <text evidence="1 8">Belongs to the bacterial ribosomal protein bL31 family. Type A subfamily.</text>
</comment>
<evidence type="ECO:0000256" key="7">
    <source>
        <dbReference type="ARBA" id="ARBA00035687"/>
    </source>
</evidence>
<dbReference type="NCBIfam" id="TIGR00105">
    <property type="entry name" value="L31"/>
    <property type="match status" value="1"/>
</dbReference>
<evidence type="ECO:0000256" key="4">
    <source>
        <dbReference type="ARBA" id="ARBA00022884"/>
    </source>
</evidence>
<dbReference type="InterPro" id="IPR027491">
    <property type="entry name" value="Ribosomal_bL31_A"/>
</dbReference>
<evidence type="ECO:0000256" key="8">
    <source>
        <dbReference type="HAMAP-Rule" id="MF_00501"/>
    </source>
</evidence>
<dbReference type="GO" id="GO:0006412">
    <property type="term" value="P:translation"/>
    <property type="evidence" value="ECO:0007669"/>
    <property type="project" value="UniProtKB-UniRule"/>
</dbReference>
<dbReference type="InterPro" id="IPR002150">
    <property type="entry name" value="Ribosomal_bL31"/>
</dbReference>
<gene>
    <name evidence="8" type="primary">rpmE</name>
    <name evidence="9" type="ORF">C9I82_330</name>
</gene>
<comment type="function">
    <text evidence="8">Binds the 23S rRNA.</text>
</comment>
<dbReference type="HAMAP" id="MF_00501">
    <property type="entry name" value="Ribosomal_bL31_1"/>
    <property type="match status" value="1"/>
</dbReference>
<comment type="subunit">
    <text evidence="2 8">Part of the 50S ribosomal subunit.</text>
</comment>
<reference evidence="9 10" key="1">
    <citation type="submission" date="2018-03" db="EMBL/GenBank/DDBJ databases">
        <title>A parallel universe: an anciently diverged bacterial symbiosis in a Hawaiian planthopper (Hemiptera: Cixiidae) reveals rearranged nutritional responsibilities.</title>
        <authorList>
            <person name="Bennett G."/>
            <person name="Mao M."/>
        </authorList>
    </citation>
    <scope>NUCLEOTIDE SEQUENCE [LARGE SCALE GENOMIC DNA]</scope>
    <source>
        <strain evidence="9 10">OLIH</strain>
    </source>
</reference>
<keyword evidence="8" id="KW-0862">Zinc</keyword>
<dbReference type="GO" id="GO:1990904">
    <property type="term" value="C:ribonucleoprotein complex"/>
    <property type="evidence" value="ECO:0007669"/>
    <property type="project" value="UniProtKB-KW"/>
</dbReference>
<dbReference type="Pfam" id="PF01197">
    <property type="entry name" value="Ribosomal_L31"/>
    <property type="match status" value="1"/>
</dbReference>
<dbReference type="NCBIfam" id="NF000612">
    <property type="entry name" value="PRK00019.1"/>
    <property type="match status" value="1"/>
</dbReference>
<feature type="binding site" evidence="8">
    <location>
        <position position="20"/>
    </location>
    <ligand>
        <name>Zn(2+)</name>
        <dbReference type="ChEBI" id="CHEBI:29105"/>
    </ligand>
</feature>
<dbReference type="GO" id="GO:0003735">
    <property type="term" value="F:structural constituent of ribosome"/>
    <property type="evidence" value="ECO:0007669"/>
    <property type="project" value="InterPro"/>
</dbReference>
<keyword evidence="10" id="KW-1185">Reference proteome</keyword>
<keyword evidence="5 8" id="KW-0689">Ribosomal protein</keyword>
<feature type="binding site" evidence="8">
    <location>
        <position position="41"/>
    </location>
    <ligand>
        <name>Zn(2+)</name>
        <dbReference type="ChEBI" id="CHEBI:29105"/>
    </ligand>
</feature>
<keyword evidence="6 8" id="KW-0687">Ribonucleoprotein</keyword>
<feature type="binding site" evidence="8">
    <location>
        <position position="22"/>
    </location>
    <ligand>
        <name>Zn(2+)</name>
        <dbReference type="ChEBI" id="CHEBI:29105"/>
    </ligand>
</feature>
<evidence type="ECO:0000313" key="9">
    <source>
        <dbReference type="EMBL" id="AXN02294.1"/>
    </source>
</evidence>